<dbReference type="Proteomes" id="UP001595850">
    <property type="component" value="Unassembled WGS sequence"/>
</dbReference>
<dbReference type="EMBL" id="JBHSBM010000004">
    <property type="protein sequence ID" value="MFC4056787.1"/>
    <property type="molecule type" value="Genomic_DNA"/>
</dbReference>
<sequence length="141" mass="15964">MSAIPGDAAGPTAPVDAAPGGAPPETRPPELDRSGTVRHDRPRRTGFLLITTERWWELTGPFWRRRMVNGRELPHWHIVTRREDGSWEYEDTVDFASTPEELDRELAELGSGCYDGRRGRLRMEWLEGDEAGVVLDEHFPG</sequence>
<feature type="compositionally biased region" description="Low complexity" evidence="1">
    <location>
        <begin position="1"/>
        <end position="20"/>
    </location>
</feature>
<protein>
    <submittedName>
        <fullName evidence="2">Uncharacterized protein</fullName>
    </submittedName>
</protein>
<organism evidence="2 3">
    <name type="scientific">Planomonospora corallina</name>
    <dbReference type="NCBI Taxonomy" id="1806052"/>
    <lineage>
        <taxon>Bacteria</taxon>
        <taxon>Bacillati</taxon>
        <taxon>Actinomycetota</taxon>
        <taxon>Actinomycetes</taxon>
        <taxon>Streptosporangiales</taxon>
        <taxon>Streptosporangiaceae</taxon>
        <taxon>Planomonospora</taxon>
    </lineage>
</organism>
<feature type="region of interest" description="Disordered" evidence="1">
    <location>
        <begin position="1"/>
        <end position="43"/>
    </location>
</feature>
<accession>A0ABV8I149</accession>
<comment type="caution">
    <text evidence="2">The sequence shown here is derived from an EMBL/GenBank/DDBJ whole genome shotgun (WGS) entry which is preliminary data.</text>
</comment>
<feature type="compositionally biased region" description="Basic and acidic residues" evidence="1">
    <location>
        <begin position="27"/>
        <end position="39"/>
    </location>
</feature>
<keyword evidence="3" id="KW-1185">Reference proteome</keyword>
<gene>
    <name evidence="2" type="ORF">ACFOWE_00625</name>
</gene>
<reference evidence="3" key="1">
    <citation type="journal article" date="2019" name="Int. J. Syst. Evol. Microbiol.">
        <title>The Global Catalogue of Microorganisms (GCM) 10K type strain sequencing project: providing services to taxonomists for standard genome sequencing and annotation.</title>
        <authorList>
            <consortium name="The Broad Institute Genomics Platform"/>
            <consortium name="The Broad Institute Genome Sequencing Center for Infectious Disease"/>
            <person name="Wu L."/>
            <person name="Ma J."/>
        </authorList>
    </citation>
    <scope>NUCLEOTIDE SEQUENCE [LARGE SCALE GENOMIC DNA]</scope>
    <source>
        <strain evidence="3">TBRC 4489</strain>
    </source>
</reference>
<name>A0ABV8I149_9ACTN</name>
<proteinExistence type="predicted"/>
<evidence type="ECO:0000313" key="2">
    <source>
        <dbReference type="EMBL" id="MFC4056787.1"/>
    </source>
</evidence>
<dbReference type="RefSeq" id="WP_377284746.1">
    <property type="nucleotide sequence ID" value="NZ_JBHSBM010000004.1"/>
</dbReference>
<evidence type="ECO:0000313" key="3">
    <source>
        <dbReference type="Proteomes" id="UP001595850"/>
    </source>
</evidence>
<evidence type="ECO:0000256" key="1">
    <source>
        <dbReference type="SAM" id="MobiDB-lite"/>
    </source>
</evidence>